<dbReference type="EMBL" id="JASAYJ010000006">
    <property type="protein sequence ID" value="MDP8186912.1"/>
    <property type="molecule type" value="Genomic_DNA"/>
</dbReference>
<comment type="caution">
    <text evidence="1">The sequence shown here is derived from an EMBL/GenBank/DDBJ whole genome shotgun (WGS) entry which is preliminary data.</text>
</comment>
<reference evidence="1" key="1">
    <citation type="journal article" date="2023" name="Front. Microbiol.">
        <title>Phylogeography and host specificity of Pasteurellaceae pathogenic to sea-farmed fish in the north-east Atlantic.</title>
        <authorList>
            <person name="Gulla S."/>
            <person name="Colquhoun D.J."/>
            <person name="Olsen A.B."/>
            <person name="Spilsberg B."/>
            <person name="Lagesen K."/>
            <person name="Aakesson C.P."/>
            <person name="Strom S."/>
            <person name="Manji F."/>
            <person name="Birkbeck T.H."/>
            <person name="Nilsen H.K."/>
        </authorList>
    </citation>
    <scope>NUCLEOTIDE SEQUENCE</scope>
    <source>
        <strain evidence="1">VIB1234</strain>
    </source>
</reference>
<dbReference type="Pfam" id="PF10554">
    <property type="entry name" value="Phage_ASH"/>
    <property type="match status" value="1"/>
</dbReference>
<accession>A0AAW8CGM2</accession>
<sequence length="219" mass="24920">MKLSKYFDNVLHYSKLLSKSNRLLTEHSIHQMPALADANQTTIEKFDLYQFTTQGELSYIINVVAKSTTERGNSNLLLANSSTPFHRAFFVRSIRTPKENNRLNLAVSFLSMVACNGKGFALCYIPRVVVFHPVTRYRPIVENKAVTSNYSLLELLAMIYLLLCVNRTKPTFNTEIVRIQAPNEETARFQLTADYQLLAVCGRINPRKTNAHQKGVIYA</sequence>
<evidence type="ECO:0000313" key="1">
    <source>
        <dbReference type="EMBL" id="MDP8186912.1"/>
    </source>
</evidence>
<dbReference type="NCBIfam" id="NF033153">
    <property type="entry name" value="phage_ICD_like"/>
    <property type="match status" value="1"/>
</dbReference>
<dbReference type="Proteomes" id="UP001230466">
    <property type="component" value="Unassembled WGS sequence"/>
</dbReference>
<name>A0AAW8CGM2_9PAST</name>
<gene>
    <name evidence="1" type="ORF">QJU78_03840</name>
</gene>
<dbReference type="RefSeq" id="WP_229577223.1">
    <property type="nucleotide sequence ID" value="NZ_JAGRQI010000012.1"/>
</dbReference>
<dbReference type="AlphaFoldDB" id="A0AAW8CGM2"/>
<organism evidence="1 2">
    <name type="scientific">Pasteurella atlantica</name>
    <dbReference type="NCBI Taxonomy" id="2827233"/>
    <lineage>
        <taxon>Bacteria</taxon>
        <taxon>Pseudomonadati</taxon>
        <taxon>Pseudomonadota</taxon>
        <taxon>Gammaproteobacteria</taxon>
        <taxon>Pasteurellales</taxon>
        <taxon>Pasteurellaceae</taxon>
        <taxon>Pasteurella</taxon>
    </lineage>
</organism>
<dbReference type="InterPro" id="IPR018880">
    <property type="entry name" value="Phage_P4_Ash"/>
</dbReference>
<proteinExistence type="predicted"/>
<evidence type="ECO:0000313" key="2">
    <source>
        <dbReference type="Proteomes" id="UP001230466"/>
    </source>
</evidence>
<protein>
    <submittedName>
        <fullName evidence="1">Host cell division inhibitor Icd-like protein</fullName>
    </submittedName>
</protein>